<dbReference type="GO" id="GO:0006631">
    <property type="term" value="P:fatty acid metabolic process"/>
    <property type="evidence" value="ECO:0007669"/>
    <property type="project" value="TreeGrafter"/>
</dbReference>
<evidence type="ECO:0000256" key="1">
    <source>
        <dbReference type="ARBA" id="ARBA00005567"/>
    </source>
</evidence>
<dbReference type="EMBL" id="ML738659">
    <property type="protein sequence ID" value="KAE8160310.1"/>
    <property type="molecule type" value="Genomic_DNA"/>
</dbReference>
<dbReference type="Proteomes" id="UP000326950">
    <property type="component" value="Unassembled WGS sequence"/>
</dbReference>
<dbReference type="PROSITE" id="PS51228">
    <property type="entry name" value="ACB_2"/>
    <property type="match status" value="1"/>
</dbReference>
<reference evidence="4 5" key="1">
    <citation type="submission" date="2019-04" db="EMBL/GenBank/DDBJ databases">
        <title>Friends and foes A comparative genomics study of 23 Aspergillus species from section Flavi.</title>
        <authorList>
            <consortium name="DOE Joint Genome Institute"/>
            <person name="Kjaerbolling I."/>
            <person name="Vesth T."/>
            <person name="Frisvad J.C."/>
            <person name="Nybo J.L."/>
            <person name="Theobald S."/>
            <person name="Kildgaard S."/>
            <person name="Isbrandt T."/>
            <person name="Kuo A."/>
            <person name="Sato A."/>
            <person name="Lyhne E.K."/>
            <person name="Kogle M.E."/>
            <person name="Wiebenga A."/>
            <person name="Kun R.S."/>
            <person name="Lubbers R.J."/>
            <person name="Makela M.R."/>
            <person name="Barry K."/>
            <person name="Chovatia M."/>
            <person name="Clum A."/>
            <person name="Daum C."/>
            <person name="Haridas S."/>
            <person name="He G."/>
            <person name="LaButti K."/>
            <person name="Lipzen A."/>
            <person name="Mondo S."/>
            <person name="Riley R."/>
            <person name="Salamov A."/>
            <person name="Simmons B.A."/>
            <person name="Magnuson J.K."/>
            <person name="Henrissat B."/>
            <person name="Mortensen U.H."/>
            <person name="Larsen T.O."/>
            <person name="Devries R.P."/>
            <person name="Grigoriev I.V."/>
            <person name="Machida M."/>
            <person name="Baker S.E."/>
            <person name="Andersen M.R."/>
        </authorList>
    </citation>
    <scope>NUCLEOTIDE SEQUENCE [LARGE SCALE GENOMIC DNA]</scope>
    <source>
        <strain evidence="4 5">CBS 117626</strain>
    </source>
</reference>
<dbReference type="InterPro" id="IPR000582">
    <property type="entry name" value="Acyl-CoA-binding_protein"/>
</dbReference>
<keyword evidence="5" id="KW-1185">Reference proteome</keyword>
<dbReference type="InterPro" id="IPR014352">
    <property type="entry name" value="FERM/acyl-CoA-bd_prot_sf"/>
</dbReference>
<dbReference type="InterPro" id="IPR035984">
    <property type="entry name" value="Acyl-CoA-binding_sf"/>
</dbReference>
<dbReference type="PANTHER" id="PTHR23310">
    <property type="entry name" value="ACYL-COA-BINDING PROTEIN, ACBP"/>
    <property type="match status" value="1"/>
</dbReference>
<dbReference type="Pfam" id="PF00887">
    <property type="entry name" value="ACBP"/>
    <property type="match status" value="1"/>
</dbReference>
<evidence type="ECO:0000313" key="5">
    <source>
        <dbReference type="Proteomes" id="UP000326950"/>
    </source>
</evidence>
<dbReference type="Gene3D" id="1.20.80.10">
    <property type="match status" value="1"/>
</dbReference>
<feature type="domain" description="ACB" evidence="3">
    <location>
        <begin position="58"/>
        <end position="141"/>
    </location>
</feature>
<comment type="similarity">
    <text evidence="1">Belongs to the ACBP family.</text>
</comment>
<evidence type="ECO:0000313" key="4">
    <source>
        <dbReference type="EMBL" id="KAE8160310.1"/>
    </source>
</evidence>
<name>A0A5N6UP94_ASPTM</name>
<evidence type="ECO:0000256" key="2">
    <source>
        <dbReference type="ARBA" id="ARBA00023121"/>
    </source>
</evidence>
<protein>
    <submittedName>
        <fullName evidence="4">Acyl CoA binding protein-domain-containing protein</fullName>
    </submittedName>
</protein>
<evidence type="ECO:0000259" key="3">
    <source>
        <dbReference type="PROSITE" id="PS51228"/>
    </source>
</evidence>
<dbReference type="PRINTS" id="PR00689">
    <property type="entry name" value="ACOABINDINGP"/>
</dbReference>
<gene>
    <name evidence="4" type="ORF">BDV40DRAFT_302362</name>
</gene>
<dbReference type="PANTHER" id="PTHR23310:SF62">
    <property type="entry name" value="ACYL-COA BINDING PROTEIN 1, ISOFORM A"/>
    <property type="match status" value="1"/>
</dbReference>
<sequence length="143" mass="15740">MSINAFLENVSYAQSGAKFAQLQSDASKINVDLLKAAVEAVLAGGDDAKVEGTLAEALKAGFEFATKLVKELKSKPSQEEMLTFYKYFKHATNDHPSKPGMFDFVAKAKYNAWEGIKNFSDQKAQALYIQEVSKAIENYGTNE</sequence>
<accession>A0A5N6UP94</accession>
<dbReference type="OrthoDB" id="346910at2759"/>
<proteinExistence type="inferred from homology"/>
<organism evidence="4 5">
    <name type="scientific">Aspergillus tamarii</name>
    <dbReference type="NCBI Taxonomy" id="41984"/>
    <lineage>
        <taxon>Eukaryota</taxon>
        <taxon>Fungi</taxon>
        <taxon>Dikarya</taxon>
        <taxon>Ascomycota</taxon>
        <taxon>Pezizomycotina</taxon>
        <taxon>Eurotiomycetes</taxon>
        <taxon>Eurotiomycetidae</taxon>
        <taxon>Eurotiales</taxon>
        <taxon>Aspergillaceae</taxon>
        <taxon>Aspergillus</taxon>
        <taxon>Aspergillus subgen. Circumdati</taxon>
    </lineage>
</organism>
<dbReference type="SUPFAM" id="SSF47027">
    <property type="entry name" value="Acyl-CoA binding protein"/>
    <property type="match status" value="1"/>
</dbReference>
<dbReference type="GO" id="GO:0000062">
    <property type="term" value="F:fatty-acyl-CoA binding"/>
    <property type="evidence" value="ECO:0007669"/>
    <property type="project" value="InterPro"/>
</dbReference>
<dbReference type="AlphaFoldDB" id="A0A5N6UP94"/>
<keyword evidence="2" id="KW-0446">Lipid-binding</keyword>